<gene>
    <name evidence="1" type="ORF">HMPREF7215_0005</name>
</gene>
<dbReference type="EMBL" id="ADFP01000129">
    <property type="protein sequence ID" value="EFB89512.1"/>
    <property type="molecule type" value="Genomic_DNA"/>
</dbReference>
<name>A0ABP2HQB4_9BACT</name>
<organism evidence="1 2">
    <name type="scientific">Pyramidobacter piscolens W5455</name>
    <dbReference type="NCBI Taxonomy" id="352165"/>
    <lineage>
        <taxon>Bacteria</taxon>
        <taxon>Thermotogati</taxon>
        <taxon>Synergistota</taxon>
        <taxon>Synergistia</taxon>
        <taxon>Synergistales</taxon>
        <taxon>Dethiosulfovibrionaceae</taxon>
        <taxon>Pyramidobacter</taxon>
    </lineage>
</organism>
<proteinExistence type="predicted"/>
<accession>A0ABP2HQB4</accession>
<reference evidence="1 2" key="1">
    <citation type="submission" date="2009-12" db="EMBL/GenBank/DDBJ databases">
        <authorList>
            <person name="Shrivastava S."/>
            <person name="Madupu R."/>
            <person name="Durkin A.S."/>
            <person name="Torralba M."/>
            <person name="Methe B."/>
            <person name="Sutton G.G."/>
            <person name="Strausberg R.L."/>
            <person name="Nelson K.E."/>
        </authorList>
    </citation>
    <scope>NUCLEOTIDE SEQUENCE [LARGE SCALE GENOMIC DNA]</scope>
    <source>
        <strain evidence="1 2">W5455</strain>
    </source>
</reference>
<sequence>MQTARHKTNTQESPIEAIKFYHECHKSLRFIAKKNNEKK</sequence>
<comment type="caution">
    <text evidence="1">The sequence shown here is derived from an EMBL/GenBank/DDBJ whole genome shotgun (WGS) entry which is preliminary data.</text>
</comment>
<dbReference type="Proteomes" id="UP000006462">
    <property type="component" value="Unassembled WGS sequence"/>
</dbReference>
<keyword evidence="2" id="KW-1185">Reference proteome</keyword>
<evidence type="ECO:0000313" key="1">
    <source>
        <dbReference type="EMBL" id="EFB89512.1"/>
    </source>
</evidence>
<evidence type="ECO:0000313" key="2">
    <source>
        <dbReference type="Proteomes" id="UP000006462"/>
    </source>
</evidence>
<protein>
    <submittedName>
        <fullName evidence="1">Uncharacterized protein</fullName>
    </submittedName>
</protein>